<evidence type="ECO:0000256" key="9">
    <source>
        <dbReference type="ARBA" id="ARBA00023158"/>
    </source>
</evidence>
<evidence type="ECO:0000313" key="14">
    <source>
        <dbReference type="EMBL" id="PFX25675.1"/>
    </source>
</evidence>
<dbReference type="Gene3D" id="3.40.50.300">
    <property type="entry name" value="P-loop containing nucleotide triphosphate hydrolases"/>
    <property type="match status" value="3"/>
</dbReference>
<evidence type="ECO:0000256" key="7">
    <source>
        <dbReference type="ARBA" id="ARBA00022806"/>
    </source>
</evidence>
<dbReference type="Pfam" id="PF21633">
    <property type="entry name" value="MOV-10_Ig-like"/>
    <property type="match status" value="1"/>
</dbReference>
<feature type="coiled-coil region" evidence="11">
    <location>
        <begin position="996"/>
        <end position="1023"/>
    </location>
</feature>
<keyword evidence="8" id="KW-0067">ATP-binding</keyword>
<dbReference type="InterPro" id="IPR041679">
    <property type="entry name" value="DNA2/NAM7-like_C"/>
</dbReference>
<keyword evidence="11" id="KW-0175">Coiled coil</keyword>
<evidence type="ECO:0000256" key="2">
    <source>
        <dbReference type="ARBA" id="ARBA00005601"/>
    </source>
</evidence>
<dbReference type="GO" id="GO:0003723">
    <property type="term" value="F:RNA binding"/>
    <property type="evidence" value="ECO:0007669"/>
    <property type="project" value="InterPro"/>
</dbReference>
<evidence type="ECO:0000256" key="12">
    <source>
        <dbReference type="SAM" id="MobiDB-lite"/>
    </source>
</evidence>
<keyword evidence="15" id="KW-1185">Reference proteome</keyword>
<evidence type="ECO:0000256" key="8">
    <source>
        <dbReference type="ARBA" id="ARBA00022840"/>
    </source>
</evidence>
<dbReference type="PANTHER" id="PTHR45418:SF1">
    <property type="entry name" value="CANCER_TESTIS ANTIGEN 55"/>
    <property type="match status" value="1"/>
</dbReference>
<dbReference type="InterPro" id="IPR041677">
    <property type="entry name" value="DNA2/NAM7_AAA_11"/>
</dbReference>
<accession>A0A2B4SB46</accession>
<dbReference type="PROSITE" id="PS00028">
    <property type="entry name" value="ZINC_FINGER_C2H2_1"/>
    <property type="match status" value="1"/>
</dbReference>
<keyword evidence="5" id="KW-0547">Nucleotide-binding</keyword>
<dbReference type="GO" id="GO:0032574">
    <property type="term" value="F:5'-3' RNA helicase activity"/>
    <property type="evidence" value="ECO:0007669"/>
    <property type="project" value="InterPro"/>
</dbReference>
<dbReference type="SUPFAM" id="SSF52540">
    <property type="entry name" value="P-loop containing nucleoside triphosphate hydrolases"/>
    <property type="match status" value="1"/>
</dbReference>
<name>A0A2B4SB46_STYPI</name>
<feature type="compositionally biased region" description="Basic and acidic residues" evidence="12">
    <location>
        <begin position="1211"/>
        <end position="1221"/>
    </location>
</feature>
<evidence type="ECO:0000313" key="15">
    <source>
        <dbReference type="Proteomes" id="UP000225706"/>
    </source>
</evidence>
<proteinExistence type="inferred from homology"/>
<dbReference type="PANTHER" id="PTHR45418">
    <property type="entry name" value="CANCER/TESTIS ANTIGEN 55"/>
    <property type="match status" value="1"/>
</dbReference>
<dbReference type="GO" id="GO:0016787">
    <property type="term" value="F:hydrolase activity"/>
    <property type="evidence" value="ECO:0007669"/>
    <property type="project" value="UniProtKB-KW"/>
</dbReference>
<dbReference type="CDD" id="cd18038">
    <property type="entry name" value="DEXXQc_Helz-like"/>
    <property type="match status" value="1"/>
</dbReference>
<dbReference type="Pfam" id="PF13613">
    <property type="entry name" value="HTH_Tnp_4"/>
    <property type="match status" value="1"/>
</dbReference>
<evidence type="ECO:0000256" key="10">
    <source>
        <dbReference type="ARBA" id="ARBA00047984"/>
    </source>
</evidence>
<gene>
    <name evidence="14" type="primary">MOV10</name>
    <name evidence="14" type="ORF">AWC38_SpisGene9698</name>
</gene>
<organism evidence="14 15">
    <name type="scientific">Stylophora pistillata</name>
    <name type="common">Smooth cauliflower coral</name>
    <dbReference type="NCBI Taxonomy" id="50429"/>
    <lineage>
        <taxon>Eukaryota</taxon>
        <taxon>Metazoa</taxon>
        <taxon>Cnidaria</taxon>
        <taxon>Anthozoa</taxon>
        <taxon>Hexacorallia</taxon>
        <taxon>Scleractinia</taxon>
        <taxon>Astrocoeniina</taxon>
        <taxon>Pocilloporidae</taxon>
        <taxon>Stylophora</taxon>
    </lineage>
</organism>
<dbReference type="InterPro" id="IPR047187">
    <property type="entry name" value="SF1_C_Upf1"/>
</dbReference>
<comment type="similarity">
    <text evidence="2">Belongs to the DNA2/NAM7 helicase family. SDE3 subfamily.</text>
</comment>
<dbReference type="AlphaFoldDB" id="A0A2B4SB46"/>
<dbReference type="InterPro" id="IPR013087">
    <property type="entry name" value="Znf_C2H2_type"/>
</dbReference>
<dbReference type="InterPro" id="IPR027805">
    <property type="entry name" value="Transposase_HTH_dom"/>
</dbReference>
<dbReference type="EMBL" id="LSMT01000145">
    <property type="protein sequence ID" value="PFX25675.1"/>
    <property type="molecule type" value="Genomic_DNA"/>
</dbReference>
<dbReference type="InterPro" id="IPR049079">
    <property type="entry name" value="Mov-10_helical"/>
</dbReference>
<evidence type="ECO:0000259" key="13">
    <source>
        <dbReference type="PROSITE" id="PS00028"/>
    </source>
</evidence>
<evidence type="ECO:0000256" key="6">
    <source>
        <dbReference type="ARBA" id="ARBA00022801"/>
    </source>
</evidence>
<reference evidence="15" key="1">
    <citation type="journal article" date="2017" name="bioRxiv">
        <title>Comparative analysis of the genomes of Stylophora pistillata and Acropora digitifera provides evidence for extensive differences between species of corals.</title>
        <authorList>
            <person name="Voolstra C.R."/>
            <person name="Li Y."/>
            <person name="Liew Y.J."/>
            <person name="Baumgarten S."/>
            <person name="Zoccola D."/>
            <person name="Flot J.-F."/>
            <person name="Tambutte S."/>
            <person name="Allemand D."/>
            <person name="Aranda M."/>
        </authorList>
    </citation>
    <scope>NUCLEOTIDE SEQUENCE [LARGE SCALE GENOMIC DNA]</scope>
</reference>
<keyword evidence="9" id="KW-0943">RNA-mediated gene silencing</keyword>
<dbReference type="Pfam" id="PF21635">
    <property type="entry name" value="Mov-10_helical"/>
    <property type="match status" value="1"/>
</dbReference>
<dbReference type="OrthoDB" id="6513042at2759"/>
<evidence type="ECO:0000256" key="1">
    <source>
        <dbReference type="ARBA" id="ARBA00004496"/>
    </source>
</evidence>
<dbReference type="InterPro" id="IPR027417">
    <property type="entry name" value="P-loop_NTPase"/>
</dbReference>
<dbReference type="GO" id="GO:0031047">
    <property type="term" value="P:regulatory ncRNA-mediated gene silencing"/>
    <property type="evidence" value="ECO:0007669"/>
    <property type="project" value="UniProtKB-KW"/>
</dbReference>
<dbReference type="Pfam" id="PF21634">
    <property type="entry name" value="MOV-10_beta-barrel"/>
    <property type="match status" value="1"/>
</dbReference>
<evidence type="ECO:0000256" key="5">
    <source>
        <dbReference type="ARBA" id="ARBA00022741"/>
    </source>
</evidence>
<evidence type="ECO:0000256" key="3">
    <source>
        <dbReference type="ARBA" id="ARBA00012552"/>
    </source>
</evidence>
<protein>
    <recommendedName>
        <fullName evidence="3">RNA helicase</fullName>
        <ecNumber evidence="3">3.6.4.13</ecNumber>
    </recommendedName>
</protein>
<dbReference type="InterPro" id="IPR026122">
    <property type="entry name" value="MOV-10/SDE3_DEXXQ/H-box"/>
</dbReference>
<comment type="subcellular location">
    <subcellularLocation>
        <location evidence="1">Cytoplasm</location>
    </subcellularLocation>
</comment>
<feature type="region of interest" description="Disordered" evidence="12">
    <location>
        <begin position="1197"/>
        <end position="1221"/>
    </location>
</feature>
<evidence type="ECO:0000256" key="11">
    <source>
        <dbReference type="SAM" id="Coils"/>
    </source>
</evidence>
<keyword evidence="6" id="KW-0378">Hydrolase</keyword>
<dbReference type="InterPro" id="IPR049080">
    <property type="entry name" value="MOV-10-like_beta-barrel"/>
</dbReference>
<keyword evidence="7 14" id="KW-0347">Helicase</keyword>
<comment type="caution">
    <text evidence="14">The sequence shown here is derived from an EMBL/GenBank/DDBJ whole genome shotgun (WGS) entry which is preliminary data.</text>
</comment>
<evidence type="ECO:0000256" key="4">
    <source>
        <dbReference type="ARBA" id="ARBA00022490"/>
    </source>
</evidence>
<feature type="domain" description="C2H2-type" evidence="13">
    <location>
        <begin position="120"/>
        <end position="142"/>
    </location>
</feature>
<dbReference type="Proteomes" id="UP000225706">
    <property type="component" value="Unassembled WGS sequence"/>
</dbReference>
<dbReference type="Pfam" id="PF13087">
    <property type="entry name" value="AAA_12"/>
    <property type="match status" value="1"/>
</dbReference>
<comment type="catalytic activity">
    <reaction evidence="10">
        <text>ATP + H2O = ADP + phosphate + H(+)</text>
        <dbReference type="Rhea" id="RHEA:13065"/>
        <dbReference type="ChEBI" id="CHEBI:15377"/>
        <dbReference type="ChEBI" id="CHEBI:15378"/>
        <dbReference type="ChEBI" id="CHEBI:30616"/>
        <dbReference type="ChEBI" id="CHEBI:43474"/>
        <dbReference type="ChEBI" id="CHEBI:456216"/>
        <dbReference type="EC" id="3.6.4.13"/>
    </reaction>
</comment>
<dbReference type="EC" id="3.6.4.13" evidence="3"/>
<dbReference type="GO" id="GO:0005524">
    <property type="term" value="F:ATP binding"/>
    <property type="evidence" value="ECO:0007669"/>
    <property type="project" value="UniProtKB-KW"/>
</dbReference>
<keyword evidence="4" id="KW-0963">Cytoplasm</keyword>
<dbReference type="InterPro" id="IPR049077">
    <property type="entry name" value="MOV-10_Ig-like"/>
</dbReference>
<sequence>MFRRPRSSRTLEQEKNIAQTFVKFLEDNNRKEDMFVDDLRQIYQGEFRPLYNTLGMSFSKLLNTLTYHINACQQLQDRVIFGGGEAAALQLLTDDPEEQGDSPDDLCYRRSSLSLRPYYCQTCKKDLGNGEAYRKHIEGVKHRQQYILVTIRKSLKKPELVFDKNGIRVTSDPAGDEHGVIELKVESGKYGQIVLIIENRSEEIITLKDITLLWSVNFFDYSEISSIGPDEGQLYPGCKQRFRIGCKRRREFGYSYVPGVLTFQTEDGKEFHILRFFSVRIVSDLYDDLKQTSEYRPPPRAPEIPRDVKTFGGIPLPRMQRNGLIMEKLDVYEIPLTVKAQVKAQVMKNNQIGEGLCERLKKNLSFDNYKEKFCLLLHLEEFQMQKDIRNYDMKGVVFQQERGDRRFLNLEVPGLAENRPSVLRGDKIYAYEPGILQRRYEGIVHKVQMLDVKLGFDMNEMPYIKGKKFDIQFTFHRLPVQMEHRACERIASVNRQDMRHVLFPTVDSLDRRGEINKEVSFFYDRNLNSEQEQAVQKIVSGSSRPAPYLVFGPPGTGKTVTLVEAIKQVHALIGSSYILACAPENSAADLLAERLLPHVDKGKMFRMYAASRPWDFVPQKLKDARVVNFDPVLHEVYYPSREELVSDYRIIVTTLVTAGRLVSALFPRNHFTHIFIDEAGHATEPECIIPVADLLDPYNPRGGQLVLAGDPKQLGPILRSPITQKYGLETSLLERLMTSCPAYDRGAGGNYNSNLLTKLVNNYRSHRAIIEIPKQLFYENELNECAGDFRNVMIGWEELPNKNFPIIFHPVFGKDEREGSSPSFFNVAEVETIERYLRKLLDDNVRSRGLKHLRPEMIGVISPYKRQVQKIQKMIEKRRFGGEIKVGSVEEFQGQERRIIILSTVRSTKKEYLEMDKNFHLGFLNNPKPEDFVKAVGGFSNKELQQSQSQSQTTANAAKATFETCSSSAAISYHDVKSSLNSCGYQTGEVKELESIRGFELENANLKAEIDVLKRQLSLKLSRLFQPRNFTTDADIAFYTGFPNLATFNAVFEFINTGSKGENIRYCLSKERTVQKEIYHGVNEEPEGCTNIGRRRSLEPREEFFLVLCRLRRGFAEKHLAHLFGISQSTRFNVAITRAQALLILIGNPDMLCRDENWKTFISYCLANNAAVDAERKEKVEDIADTLKRLNLFSAASSEYDEDSEISQRQLQEHPEWTRHE</sequence>
<dbReference type="Pfam" id="PF13086">
    <property type="entry name" value="AAA_11"/>
    <property type="match status" value="2"/>
</dbReference>
<dbReference type="GO" id="GO:0005737">
    <property type="term" value="C:cytoplasm"/>
    <property type="evidence" value="ECO:0007669"/>
    <property type="project" value="UniProtKB-SubCell"/>
</dbReference>
<dbReference type="CDD" id="cd18808">
    <property type="entry name" value="SF1_C_Upf1"/>
    <property type="match status" value="1"/>
</dbReference>